<dbReference type="InterPro" id="IPR006597">
    <property type="entry name" value="Sel1-like"/>
</dbReference>
<feature type="compositionally biased region" description="Basic and acidic residues" evidence="2">
    <location>
        <begin position="291"/>
        <end position="302"/>
    </location>
</feature>
<name>A0A5J5EQ58_9PEZI</name>
<feature type="compositionally biased region" description="Polar residues" evidence="2">
    <location>
        <begin position="47"/>
        <end position="56"/>
    </location>
</feature>
<feature type="compositionally biased region" description="Polar residues" evidence="2">
    <location>
        <begin position="320"/>
        <end position="352"/>
    </location>
</feature>
<dbReference type="PANTHER" id="PTHR46430:SF3">
    <property type="entry name" value="ACTIVATOR OF C KINASE PROTEIN 1"/>
    <property type="match status" value="1"/>
</dbReference>
<feature type="region of interest" description="Disordered" evidence="2">
    <location>
        <begin position="92"/>
        <end position="435"/>
    </location>
</feature>
<sequence>MMSAHDGPRAFAPLQRRGTAPVLEPEPDLAIGLYDRGPYARLPPPQRSLSHAQSQGAIPRGMEGLTVRSQSQMGHRRPPPPNDMYGLEDGMRNMRMGPGPRGPPGPGMMRGGGAPPLRGDPRTMHRGGMDPRVNRGGMQQGPGRPPPMGFDGGHQGMPPPPRRGATFANGRGRGGYGPPGPPPRQQSLQGGPPMKQNSLQDQTRPPPANYNNGYPQGYESEPTVRVQRAQTMPSQPQYTAYNPALHSSIPVPGDDREGQRPAAYGVQRVPESEWPRESVGAVLDAYYDPDPEYHDDHVDDYANHNGYHQGSQAGYAESGPRTNFSRPGPSPQNRHGSASNFTHEAHRAQSQPDLHDSYSAASPYDGVAEMPAAVPPLPTGNGYMSRSNVPSSLRTGSPAPGSTKSLGSIKSSTGSVQTSRPSVQPDDGLLPIHPSPADMREVEAEQRYPNPDVLLVHPAPIRPGFLQNATPPPAPVRQYNPDRTSAPSIQGVVDAPVTKQELKQLQAAAQANPSDYRLQLTLAKKMVEAATVLASEGGRVDIKTARKNRENYIFDAHKIIKKLTSSSHSYPEAMFYLASCYGEGQLGLQVDHERAFNLYQSAAKLSHAPSAYRTAVCCELGAGVRKDPARAMTWYKKAAALGETPAMFKLGMILWKGLLGQQRNPRDGLIWLKRAADQADENNQHALHELGMLYESDGNDVVIPDIAYARELFLRAAELGYAASQFRMGCAYEYGTLDCPIDPHKSISWYSKAAMKGDHEAQLALSGWYLTGSEGIIQQSDTEAYLWARKAAEQGLAKAEYALGYYTEVGIGVAPNLDEAKRWYYKAASQQHPKAQLRLQELKKGGATVQKSRERLSRSNVKHKEEAECVVM</sequence>
<evidence type="ECO:0000313" key="4">
    <source>
        <dbReference type="Proteomes" id="UP000326924"/>
    </source>
</evidence>
<dbReference type="Gene3D" id="1.25.40.10">
    <property type="entry name" value="Tetratricopeptide repeat domain"/>
    <property type="match status" value="1"/>
</dbReference>
<feature type="compositionally biased region" description="Polar residues" evidence="2">
    <location>
        <begin position="382"/>
        <end position="422"/>
    </location>
</feature>
<dbReference type="AlphaFoldDB" id="A0A5J5EQ58"/>
<dbReference type="InParanoid" id="A0A5J5EQ58"/>
<accession>A0A5J5EQ58</accession>
<feature type="compositionally biased region" description="Polar residues" evidence="2">
    <location>
        <begin position="228"/>
        <end position="240"/>
    </location>
</feature>
<keyword evidence="4" id="KW-1185">Reference proteome</keyword>
<gene>
    <name evidence="3" type="ORF">FN846DRAFT_176233</name>
</gene>
<evidence type="ECO:0000313" key="3">
    <source>
        <dbReference type="EMBL" id="KAA8899420.1"/>
    </source>
</evidence>
<evidence type="ECO:0000256" key="1">
    <source>
        <dbReference type="ARBA" id="ARBA00022737"/>
    </source>
</evidence>
<comment type="caution">
    <text evidence="3">The sequence shown here is derived from an EMBL/GenBank/DDBJ whole genome shotgun (WGS) entry which is preliminary data.</text>
</comment>
<dbReference type="PANTHER" id="PTHR46430">
    <property type="entry name" value="PROTEIN SKT5-RELATED"/>
    <property type="match status" value="1"/>
</dbReference>
<feature type="compositionally biased region" description="Polar residues" evidence="2">
    <location>
        <begin position="195"/>
        <end position="214"/>
    </location>
</feature>
<protein>
    <recommendedName>
        <fullName evidence="5">HCP-like protein</fullName>
    </recommendedName>
</protein>
<dbReference type="InterPro" id="IPR051726">
    <property type="entry name" value="Chitin_Synth_Reg"/>
</dbReference>
<dbReference type="EMBL" id="VXIS01000167">
    <property type="protein sequence ID" value="KAA8899420.1"/>
    <property type="molecule type" value="Genomic_DNA"/>
</dbReference>
<organism evidence="3 4">
    <name type="scientific">Sphaerosporella brunnea</name>
    <dbReference type="NCBI Taxonomy" id="1250544"/>
    <lineage>
        <taxon>Eukaryota</taxon>
        <taxon>Fungi</taxon>
        <taxon>Dikarya</taxon>
        <taxon>Ascomycota</taxon>
        <taxon>Pezizomycotina</taxon>
        <taxon>Pezizomycetes</taxon>
        <taxon>Pezizales</taxon>
        <taxon>Pyronemataceae</taxon>
        <taxon>Sphaerosporella</taxon>
    </lineage>
</organism>
<reference evidence="3 4" key="1">
    <citation type="submission" date="2019-09" db="EMBL/GenBank/DDBJ databases">
        <title>Draft genome of the ectomycorrhizal ascomycete Sphaerosporella brunnea.</title>
        <authorList>
            <consortium name="DOE Joint Genome Institute"/>
            <person name="Benucci G.M."/>
            <person name="Marozzi G."/>
            <person name="Antonielli L."/>
            <person name="Sanchez S."/>
            <person name="Marco P."/>
            <person name="Wang X."/>
            <person name="Falini L.B."/>
            <person name="Barry K."/>
            <person name="Haridas S."/>
            <person name="Lipzen A."/>
            <person name="Labutti K."/>
            <person name="Grigoriev I.V."/>
            <person name="Murat C."/>
            <person name="Martin F."/>
            <person name="Albertini E."/>
            <person name="Donnini D."/>
            <person name="Bonito G."/>
        </authorList>
    </citation>
    <scope>NUCLEOTIDE SEQUENCE [LARGE SCALE GENOMIC DNA]</scope>
    <source>
        <strain evidence="3 4">Sb_GMNB300</strain>
    </source>
</reference>
<dbReference type="Proteomes" id="UP000326924">
    <property type="component" value="Unassembled WGS sequence"/>
</dbReference>
<feature type="region of interest" description="Disordered" evidence="2">
    <location>
        <begin position="1"/>
        <end position="59"/>
    </location>
</feature>
<dbReference type="OrthoDB" id="272077at2759"/>
<evidence type="ECO:0008006" key="5">
    <source>
        <dbReference type="Google" id="ProtNLM"/>
    </source>
</evidence>
<dbReference type="Pfam" id="PF08238">
    <property type="entry name" value="Sel1"/>
    <property type="match status" value="7"/>
</dbReference>
<evidence type="ECO:0000256" key="2">
    <source>
        <dbReference type="SAM" id="MobiDB-lite"/>
    </source>
</evidence>
<keyword evidence="1" id="KW-0677">Repeat</keyword>
<dbReference type="InterPro" id="IPR011990">
    <property type="entry name" value="TPR-like_helical_dom_sf"/>
</dbReference>
<proteinExistence type="predicted"/>
<dbReference type="SMART" id="SM00671">
    <property type="entry name" value="SEL1"/>
    <property type="match status" value="7"/>
</dbReference>
<feature type="compositionally biased region" description="Basic and acidic residues" evidence="2">
    <location>
        <begin position="119"/>
        <end position="133"/>
    </location>
</feature>
<dbReference type="SUPFAM" id="SSF81901">
    <property type="entry name" value="HCP-like"/>
    <property type="match status" value="1"/>
</dbReference>